<name>A0AAN9CHZ7_9TELE</name>
<keyword evidence="5" id="KW-0999">Mitochondrion inner membrane</keyword>
<dbReference type="Pfam" id="PF04430">
    <property type="entry name" value="DUF498"/>
    <property type="match status" value="1"/>
</dbReference>
<reference evidence="10 11" key="1">
    <citation type="submission" date="2024-02" db="EMBL/GenBank/DDBJ databases">
        <title>Chromosome-level genome assembly of the Eurasian Minnow (Phoxinus phoxinus).</title>
        <authorList>
            <person name="Oriowo T.O."/>
            <person name="Martin S."/>
            <person name="Stange M."/>
            <person name="Chrysostomakis Y."/>
            <person name="Brown T."/>
            <person name="Winkler S."/>
            <person name="Kukowka S."/>
            <person name="Myers E.W."/>
            <person name="Bohne A."/>
        </authorList>
    </citation>
    <scope>NUCLEOTIDE SEQUENCE [LARGE SCALE GENOMIC DNA]</scope>
    <source>
        <strain evidence="10">ZFMK-TIS-60720</strain>
        <tissue evidence="10">Whole Organism</tissue>
    </source>
</reference>
<evidence type="ECO:0000256" key="4">
    <source>
        <dbReference type="ARBA" id="ARBA00021776"/>
    </source>
</evidence>
<comment type="subcellular location">
    <subcellularLocation>
        <location evidence="3">Mitochondrion inner membrane</location>
    </subcellularLocation>
    <subcellularLocation>
        <location evidence="2">Nucleus</location>
    </subcellularLocation>
</comment>
<dbReference type="Gene3D" id="3.40.1230.10">
    <property type="entry name" value="MTH938-like"/>
    <property type="match status" value="1"/>
</dbReference>
<organism evidence="10 11">
    <name type="scientific">Phoxinus phoxinus</name>
    <name type="common">Eurasian minnow</name>
    <dbReference type="NCBI Taxonomy" id="58324"/>
    <lineage>
        <taxon>Eukaryota</taxon>
        <taxon>Metazoa</taxon>
        <taxon>Chordata</taxon>
        <taxon>Craniata</taxon>
        <taxon>Vertebrata</taxon>
        <taxon>Euteleostomi</taxon>
        <taxon>Actinopterygii</taxon>
        <taxon>Neopterygii</taxon>
        <taxon>Teleostei</taxon>
        <taxon>Ostariophysi</taxon>
        <taxon>Cypriniformes</taxon>
        <taxon>Leuciscidae</taxon>
        <taxon>Phoxininae</taxon>
        <taxon>Phoxinus</taxon>
    </lineage>
</organism>
<keyword evidence="8" id="KW-0539">Nucleus</keyword>
<evidence type="ECO:0000256" key="3">
    <source>
        <dbReference type="ARBA" id="ARBA00004273"/>
    </source>
</evidence>
<dbReference type="InterPro" id="IPR034095">
    <property type="entry name" value="NDUF3"/>
</dbReference>
<evidence type="ECO:0000256" key="5">
    <source>
        <dbReference type="ARBA" id="ARBA00022792"/>
    </source>
</evidence>
<evidence type="ECO:0000313" key="10">
    <source>
        <dbReference type="EMBL" id="KAK7136481.1"/>
    </source>
</evidence>
<keyword evidence="7" id="KW-0472">Membrane</keyword>
<proteinExistence type="inferred from homology"/>
<sequence>MAAASCARLLSPRCVHGLRLGSRVLPALTRASPARSHILGPADDALYQRTSVSVMQREPDGAIIYSYSPRGFNVSGNHVLGPCALVPPAILQWNVGHHADITAESLSLFHLLEPRVEVLVVGTGARTERLDPSVLDFLRKKGIAVEVQDTANACATFNFLSSERRLVAAALIPPPASSAGE</sequence>
<dbReference type="GO" id="GO:0005743">
    <property type="term" value="C:mitochondrial inner membrane"/>
    <property type="evidence" value="ECO:0007669"/>
    <property type="project" value="UniProtKB-SubCell"/>
</dbReference>
<evidence type="ECO:0000256" key="9">
    <source>
        <dbReference type="ARBA" id="ARBA00049984"/>
    </source>
</evidence>
<evidence type="ECO:0000313" key="11">
    <source>
        <dbReference type="Proteomes" id="UP001364617"/>
    </source>
</evidence>
<evidence type="ECO:0000256" key="6">
    <source>
        <dbReference type="ARBA" id="ARBA00023128"/>
    </source>
</evidence>
<dbReference type="SUPFAM" id="SSF64076">
    <property type="entry name" value="MTH938-like"/>
    <property type="match status" value="1"/>
</dbReference>
<dbReference type="GO" id="GO:0005634">
    <property type="term" value="C:nucleus"/>
    <property type="evidence" value="ECO:0007669"/>
    <property type="project" value="UniProtKB-SubCell"/>
</dbReference>
<accession>A0AAN9CHZ7</accession>
<evidence type="ECO:0000256" key="2">
    <source>
        <dbReference type="ARBA" id="ARBA00004123"/>
    </source>
</evidence>
<evidence type="ECO:0000256" key="1">
    <source>
        <dbReference type="ARBA" id="ARBA00004069"/>
    </source>
</evidence>
<keyword evidence="6" id="KW-0496">Mitochondrion</keyword>
<dbReference type="FunFam" id="3.40.1230.10:FF:000002">
    <property type="entry name" value="NADH dehydrogenase [ubiquinone] 1 alpha subcomplex assembly factor 3"/>
    <property type="match status" value="1"/>
</dbReference>
<dbReference type="PANTHER" id="PTHR21192">
    <property type="entry name" value="NUCLEAR PROTEIN E3-3"/>
    <property type="match status" value="1"/>
</dbReference>
<dbReference type="InterPro" id="IPR007523">
    <property type="entry name" value="NDUFAF3/AAMDC"/>
</dbReference>
<dbReference type="Proteomes" id="UP001364617">
    <property type="component" value="Unassembled WGS sequence"/>
</dbReference>
<comment type="function">
    <text evidence="1">Essential factor for the assembly of mitochondrial NADH:ubiquinone oxidoreductase complex (complex I).</text>
</comment>
<protein>
    <recommendedName>
        <fullName evidence="4">NADH dehydrogenase [ubiquinone] 1 alpha subcomplex assembly factor 3</fullName>
    </recommendedName>
</protein>
<dbReference type="GO" id="GO:0032981">
    <property type="term" value="P:mitochondrial respiratory chain complex I assembly"/>
    <property type="evidence" value="ECO:0007669"/>
    <property type="project" value="InterPro"/>
</dbReference>
<dbReference type="AlphaFoldDB" id="A0AAN9CHZ7"/>
<dbReference type="EMBL" id="JAYKXH010000018">
    <property type="protein sequence ID" value="KAK7136481.1"/>
    <property type="molecule type" value="Genomic_DNA"/>
</dbReference>
<evidence type="ECO:0000256" key="8">
    <source>
        <dbReference type="ARBA" id="ARBA00023242"/>
    </source>
</evidence>
<gene>
    <name evidence="10" type="ORF">R3I93_016721</name>
</gene>
<evidence type="ECO:0000256" key="7">
    <source>
        <dbReference type="ARBA" id="ARBA00023136"/>
    </source>
</evidence>
<comment type="similarity">
    <text evidence="9">Belongs to the NDUFAF3 family.</text>
</comment>
<dbReference type="InterPro" id="IPR036748">
    <property type="entry name" value="MTH938-like_sf"/>
</dbReference>
<dbReference type="CDD" id="cd05125">
    <property type="entry name" value="Mth938_2P1-like"/>
    <property type="match status" value="1"/>
</dbReference>
<keyword evidence="11" id="KW-1185">Reference proteome</keyword>
<comment type="caution">
    <text evidence="10">The sequence shown here is derived from an EMBL/GenBank/DDBJ whole genome shotgun (WGS) entry which is preliminary data.</text>
</comment>
<dbReference type="PANTHER" id="PTHR21192:SF2">
    <property type="entry name" value="NADH DEHYDROGENASE [UBIQUINONE] 1 ALPHA SUBCOMPLEX ASSEMBLY FACTOR 3"/>
    <property type="match status" value="1"/>
</dbReference>